<evidence type="ECO:0000313" key="1">
    <source>
        <dbReference type="EMBL" id="EDX15907.1"/>
    </source>
</evidence>
<reference evidence="1 2" key="1">
    <citation type="journal article" date="2007" name="Nature">
        <title>Evolution of genes and genomes on the Drosophila phylogeny.</title>
        <authorList>
            <consortium name="Drosophila 12 Genomes Consortium"/>
            <person name="Clark A.G."/>
            <person name="Eisen M.B."/>
            <person name="Smith D.R."/>
            <person name="Bergman C.M."/>
            <person name="Oliver B."/>
            <person name="Markow T.A."/>
            <person name="Kaufman T.C."/>
            <person name="Kellis M."/>
            <person name="Gelbart W."/>
            <person name="Iyer V.N."/>
            <person name="Pollard D.A."/>
            <person name="Sackton T.B."/>
            <person name="Larracuente A.M."/>
            <person name="Singh N.D."/>
            <person name="Abad J.P."/>
            <person name="Abt D.N."/>
            <person name="Adryan B."/>
            <person name="Aguade M."/>
            <person name="Akashi H."/>
            <person name="Anderson W.W."/>
            <person name="Aquadro C.F."/>
            <person name="Ardell D.H."/>
            <person name="Arguello R."/>
            <person name="Artieri C.G."/>
            <person name="Barbash D.A."/>
            <person name="Barker D."/>
            <person name="Barsanti P."/>
            <person name="Batterham P."/>
            <person name="Batzoglou S."/>
            <person name="Begun D."/>
            <person name="Bhutkar A."/>
            <person name="Blanco E."/>
            <person name="Bosak S.A."/>
            <person name="Bradley R.K."/>
            <person name="Brand A.D."/>
            <person name="Brent M.R."/>
            <person name="Brooks A.N."/>
            <person name="Brown R.H."/>
            <person name="Butlin R.K."/>
            <person name="Caggese C."/>
            <person name="Calvi B.R."/>
            <person name="Bernardo de Carvalho A."/>
            <person name="Caspi A."/>
            <person name="Castrezana S."/>
            <person name="Celniker S.E."/>
            <person name="Chang J.L."/>
            <person name="Chapple C."/>
            <person name="Chatterji S."/>
            <person name="Chinwalla A."/>
            <person name="Civetta A."/>
            <person name="Clifton S.W."/>
            <person name="Comeron J.M."/>
            <person name="Costello J.C."/>
            <person name="Coyne J.A."/>
            <person name="Daub J."/>
            <person name="David R.G."/>
            <person name="Delcher A.L."/>
            <person name="Delehaunty K."/>
            <person name="Do C.B."/>
            <person name="Ebling H."/>
            <person name="Edwards K."/>
            <person name="Eickbush T."/>
            <person name="Evans J.D."/>
            <person name="Filipski A."/>
            <person name="Findeiss S."/>
            <person name="Freyhult E."/>
            <person name="Fulton L."/>
            <person name="Fulton R."/>
            <person name="Garcia A.C."/>
            <person name="Gardiner A."/>
            <person name="Garfield D.A."/>
            <person name="Garvin B.E."/>
            <person name="Gibson G."/>
            <person name="Gilbert D."/>
            <person name="Gnerre S."/>
            <person name="Godfrey J."/>
            <person name="Good R."/>
            <person name="Gotea V."/>
            <person name="Gravely B."/>
            <person name="Greenberg A.J."/>
            <person name="Griffiths-Jones S."/>
            <person name="Gross S."/>
            <person name="Guigo R."/>
            <person name="Gustafson E.A."/>
            <person name="Haerty W."/>
            <person name="Hahn M.W."/>
            <person name="Halligan D.L."/>
            <person name="Halpern A.L."/>
            <person name="Halter G.M."/>
            <person name="Han M.V."/>
            <person name="Heger A."/>
            <person name="Hillier L."/>
            <person name="Hinrichs A.S."/>
            <person name="Holmes I."/>
            <person name="Hoskins R.A."/>
            <person name="Hubisz M.J."/>
            <person name="Hultmark D."/>
            <person name="Huntley M.A."/>
            <person name="Jaffe D.B."/>
            <person name="Jagadeeshan S."/>
            <person name="Jeck W.R."/>
            <person name="Johnson J."/>
            <person name="Jones C.D."/>
            <person name="Jordan W.C."/>
            <person name="Karpen G.H."/>
            <person name="Kataoka E."/>
            <person name="Keightley P.D."/>
            <person name="Kheradpour P."/>
            <person name="Kirkness E.F."/>
            <person name="Koerich L.B."/>
            <person name="Kristiansen K."/>
            <person name="Kudrna D."/>
            <person name="Kulathinal R.J."/>
            <person name="Kumar S."/>
            <person name="Kwok R."/>
            <person name="Lander E."/>
            <person name="Langley C.H."/>
            <person name="Lapoint R."/>
            <person name="Lazzaro B.P."/>
            <person name="Lee S.J."/>
            <person name="Levesque L."/>
            <person name="Li R."/>
            <person name="Lin C.F."/>
            <person name="Lin M.F."/>
            <person name="Lindblad-Toh K."/>
            <person name="Llopart A."/>
            <person name="Long M."/>
            <person name="Low L."/>
            <person name="Lozovsky E."/>
            <person name="Lu J."/>
            <person name="Luo M."/>
            <person name="Machado C.A."/>
            <person name="Makalowski W."/>
            <person name="Marzo M."/>
            <person name="Matsuda M."/>
            <person name="Matzkin L."/>
            <person name="McAllister B."/>
            <person name="McBride C.S."/>
            <person name="McKernan B."/>
            <person name="McKernan K."/>
            <person name="Mendez-Lago M."/>
            <person name="Minx P."/>
            <person name="Mollenhauer M.U."/>
            <person name="Montooth K."/>
            <person name="Mount S.M."/>
            <person name="Mu X."/>
            <person name="Myers E."/>
            <person name="Negre B."/>
            <person name="Newfeld S."/>
            <person name="Nielsen R."/>
            <person name="Noor M.A."/>
            <person name="O'Grady P."/>
            <person name="Pachter L."/>
            <person name="Papaceit M."/>
            <person name="Parisi M.J."/>
            <person name="Parisi M."/>
            <person name="Parts L."/>
            <person name="Pedersen J.S."/>
            <person name="Pesole G."/>
            <person name="Phillippy A.M."/>
            <person name="Ponting C.P."/>
            <person name="Pop M."/>
            <person name="Porcelli D."/>
            <person name="Powell J.R."/>
            <person name="Prohaska S."/>
            <person name="Pruitt K."/>
            <person name="Puig M."/>
            <person name="Quesneville H."/>
            <person name="Ram K.R."/>
            <person name="Rand D."/>
            <person name="Rasmussen M.D."/>
            <person name="Reed L.K."/>
            <person name="Reenan R."/>
            <person name="Reily A."/>
            <person name="Remington K.A."/>
            <person name="Rieger T.T."/>
            <person name="Ritchie M.G."/>
            <person name="Robin C."/>
            <person name="Rogers Y.H."/>
            <person name="Rohde C."/>
            <person name="Rozas J."/>
            <person name="Rubenfield M.J."/>
            <person name="Ruiz A."/>
            <person name="Russo S."/>
            <person name="Salzberg S.L."/>
            <person name="Sanchez-Gracia A."/>
            <person name="Saranga D.J."/>
            <person name="Sato H."/>
            <person name="Schaeffer S.W."/>
            <person name="Schatz M.C."/>
            <person name="Schlenke T."/>
            <person name="Schwartz R."/>
            <person name="Segarra C."/>
            <person name="Singh R.S."/>
            <person name="Sirot L."/>
            <person name="Sirota M."/>
            <person name="Sisneros N.B."/>
            <person name="Smith C.D."/>
            <person name="Smith T.F."/>
            <person name="Spieth J."/>
            <person name="Stage D.E."/>
            <person name="Stark A."/>
            <person name="Stephan W."/>
            <person name="Strausberg R.L."/>
            <person name="Strempel S."/>
            <person name="Sturgill D."/>
            <person name="Sutton G."/>
            <person name="Sutton G.G."/>
            <person name="Tao W."/>
            <person name="Teichmann S."/>
            <person name="Tobari Y.N."/>
            <person name="Tomimura Y."/>
            <person name="Tsolas J.M."/>
            <person name="Valente V.L."/>
            <person name="Venter E."/>
            <person name="Venter J.C."/>
            <person name="Vicario S."/>
            <person name="Vieira F.G."/>
            <person name="Vilella A.J."/>
            <person name="Villasante A."/>
            <person name="Walenz B."/>
            <person name="Wang J."/>
            <person name="Wasserman M."/>
            <person name="Watts T."/>
            <person name="Wilson D."/>
            <person name="Wilson R.K."/>
            <person name="Wing R.A."/>
            <person name="Wolfner M.F."/>
            <person name="Wong A."/>
            <person name="Wong G.K."/>
            <person name="Wu C.I."/>
            <person name="Wu G."/>
            <person name="Yamamoto D."/>
            <person name="Yang H.P."/>
            <person name="Yang S.P."/>
            <person name="Yorke J.A."/>
            <person name="Yoshida K."/>
            <person name="Zdobnov E."/>
            <person name="Zhang P."/>
            <person name="Zhang Y."/>
            <person name="Zimin A.V."/>
            <person name="Baldwin J."/>
            <person name="Abdouelleil A."/>
            <person name="Abdulkadir J."/>
            <person name="Abebe A."/>
            <person name="Abera B."/>
            <person name="Abreu J."/>
            <person name="Acer S.C."/>
            <person name="Aftuck L."/>
            <person name="Alexander A."/>
            <person name="An P."/>
            <person name="Anderson E."/>
            <person name="Anderson S."/>
            <person name="Arachi H."/>
            <person name="Azer M."/>
            <person name="Bachantsang P."/>
            <person name="Barry A."/>
            <person name="Bayul T."/>
            <person name="Berlin A."/>
            <person name="Bessette D."/>
            <person name="Bloom T."/>
            <person name="Blye J."/>
            <person name="Boguslavskiy L."/>
            <person name="Bonnet C."/>
            <person name="Boukhgalter B."/>
            <person name="Bourzgui I."/>
            <person name="Brown A."/>
            <person name="Cahill P."/>
            <person name="Channer S."/>
            <person name="Cheshatsang Y."/>
            <person name="Chuda L."/>
            <person name="Citroen M."/>
            <person name="Collymore A."/>
            <person name="Cooke P."/>
            <person name="Costello M."/>
            <person name="D'Aco K."/>
            <person name="Daza R."/>
            <person name="De Haan G."/>
            <person name="DeGray S."/>
            <person name="DeMaso C."/>
            <person name="Dhargay N."/>
            <person name="Dooley K."/>
            <person name="Dooley E."/>
            <person name="Doricent M."/>
            <person name="Dorje P."/>
            <person name="Dorjee K."/>
            <person name="Dupes A."/>
            <person name="Elong R."/>
            <person name="Falk J."/>
            <person name="Farina A."/>
            <person name="Faro S."/>
            <person name="Ferguson D."/>
            <person name="Fisher S."/>
            <person name="Foley C.D."/>
            <person name="Franke A."/>
            <person name="Friedrich D."/>
            <person name="Gadbois L."/>
            <person name="Gearin G."/>
            <person name="Gearin C.R."/>
            <person name="Giannoukos G."/>
            <person name="Goode T."/>
            <person name="Graham J."/>
            <person name="Grandbois E."/>
            <person name="Grewal S."/>
            <person name="Gyaltsen K."/>
            <person name="Hafez N."/>
            <person name="Hagos B."/>
            <person name="Hall J."/>
            <person name="Henson C."/>
            <person name="Hollinger A."/>
            <person name="Honan T."/>
            <person name="Huard M.D."/>
            <person name="Hughes L."/>
            <person name="Hurhula B."/>
            <person name="Husby M.E."/>
            <person name="Kamat A."/>
            <person name="Kanga B."/>
            <person name="Kashin S."/>
            <person name="Khazanovich D."/>
            <person name="Kisner P."/>
            <person name="Lance K."/>
            <person name="Lara M."/>
            <person name="Lee W."/>
            <person name="Lennon N."/>
            <person name="Letendre F."/>
            <person name="LeVine R."/>
            <person name="Lipovsky A."/>
            <person name="Liu X."/>
            <person name="Liu J."/>
            <person name="Liu S."/>
            <person name="Lokyitsang T."/>
            <person name="Lokyitsang Y."/>
            <person name="Lubonja R."/>
            <person name="Lui A."/>
            <person name="MacDonald P."/>
            <person name="Magnisalis V."/>
            <person name="Maru K."/>
            <person name="Matthews C."/>
            <person name="McCusker W."/>
            <person name="McDonough S."/>
            <person name="Mehta T."/>
            <person name="Meldrim J."/>
            <person name="Meneus L."/>
            <person name="Mihai O."/>
            <person name="Mihalev A."/>
            <person name="Mihova T."/>
            <person name="Mittelman R."/>
            <person name="Mlenga V."/>
            <person name="Montmayeur A."/>
            <person name="Mulrain L."/>
            <person name="Navidi A."/>
            <person name="Naylor J."/>
            <person name="Negash T."/>
            <person name="Nguyen T."/>
            <person name="Nguyen N."/>
            <person name="Nicol R."/>
            <person name="Norbu C."/>
            <person name="Norbu N."/>
            <person name="Novod N."/>
            <person name="O'Neill B."/>
            <person name="Osman S."/>
            <person name="Markiewicz E."/>
            <person name="Oyono O.L."/>
            <person name="Patti C."/>
            <person name="Phunkhang P."/>
            <person name="Pierre F."/>
            <person name="Priest M."/>
            <person name="Raghuraman S."/>
            <person name="Rege F."/>
            <person name="Reyes R."/>
            <person name="Rise C."/>
            <person name="Rogov P."/>
            <person name="Ross K."/>
            <person name="Ryan E."/>
            <person name="Settipalli S."/>
            <person name="Shea T."/>
            <person name="Sherpa N."/>
            <person name="Shi L."/>
            <person name="Shih D."/>
            <person name="Sparrow T."/>
            <person name="Spaulding J."/>
            <person name="Stalker J."/>
            <person name="Stange-Thomann N."/>
            <person name="Stavropoulos S."/>
            <person name="Stone C."/>
            <person name="Strader C."/>
            <person name="Tesfaye S."/>
            <person name="Thomson T."/>
            <person name="Thoulutsang Y."/>
            <person name="Thoulutsang D."/>
            <person name="Topham K."/>
            <person name="Topping I."/>
            <person name="Tsamla T."/>
            <person name="Vassiliev H."/>
            <person name="Vo A."/>
            <person name="Wangchuk T."/>
            <person name="Wangdi T."/>
            <person name="Weiand M."/>
            <person name="Wilkinson J."/>
            <person name="Wilson A."/>
            <person name="Yadav S."/>
            <person name="Young G."/>
            <person name="Yu Q."/>
            <person name="Zembek L."/>
            <person name="Zhong D."/>
            <person name="Zimmer A."/>
            <person name="Zwirko Z."/>
            <person name="Jaffe D.B."/>
            <person name="Alvarez P."/>
            <person name="Brockman W."/>
            <person name="Butler J."/>
            <person name="Chin C."/>
            <person name="Gnerre S."/>
            <person name="Grabherr M."/>
            <person name="Kleber M."/>
            <person name="Mauceli E."/>
            <person name="MacCallum I."/>
        </authorList>
    </citation>
    <scope>NUCLEOTIDE SEQUENCE [LARGE SCALE GENOMIC DNA]</scope>
    <source>
        <strain evidence="2">white501</strain>
    </source>
</reference>
<dbReference type="Proteomes" id="UP000000304">
    <property type="component" value="Unassembled WGS sequence"/>
</dbReference>
<dbReference type="EMBL" id="CH985679">
    <property type="protein sequence ID" value="EDX15907.1"/>
    <property type="molecule type" value="Genomic_DNA"/>
</dbReference>
<name>B4NV35_DROSI</name>
<dbReference type="AlphaFoldDB" id="B4NV35"/>
<organism evidence="1 2">
    <name type="scientific">Drosophila simulans</name>
    <name type="common">Fruit fly</name>
    <dbReference type="NCBI Taxonomy" id="7240"/>
    <lineage>
        <taxon>Eukaryota</taxon>
        <taxon>Metazoa</taxon>
        <taxon>Ecdysozoa</taxon>
        <taxon>Arthropoda</taxon>
        <taxon>Hexapoda</taxon>
        <taxon>Insecta</taxon>
        <taxon>Pterygota</taxon>
        <taxon>Neoptera</taxon>
        <taxon>Endopterygota</taxon>
        <taxon>Diptera</taxon>
        <taxon>Brachycera</taxon>
        <taxon>Muscomorpha</taxon>
        <taxon>Ephydroidea</taxon>
        <taxon>Drosophilidae</taxon>
        <taxon>Drosophila</taxon>
        <taxon>Sophophora</taxon>
    </lineage>
</organism>
<gene>
    <name evidence="1" type="primary">Dsim\GD25669</name>
    <name evidence="1" type="ORF">Dsim_GD25669</name>
</gene>
<keyword evidence="2" id="KW-1185">Reference proteome</keyword>
<protein>
    <submittedName>
        <fullName evidence="1">GD25669</fullName>
    </submittedName>
</protein>
<accession>B4NV35</accession>
<sequence length="104" mass="10698">MSRVLGCMQFGYCGSEISLLLPPPLLTLMLGGKAGEAPDASPASSKGKAGLPGALTLLPLPLLPHLLLLGQEYPSCCSVHQFSDASPLRKHPLADTLAHGAPVS</sequence>
<evidence type="ECO:0000313" key="2">
    <source>
        <dbReference type="Proteomes" id="UP000000304"/>
    </source>
</evidence>
<dbReference type="HOGENOM" id="CLU_2252833_0_0_1"/>
<proteinExistence type="predicted"/>